<proteinExistence type="predicted"/>
<sequence>MSTSPQAGATTDNVVVDNSGSFDPELAQAYSSMSSHEFKDKWYLESTMKKDPGPEEDGYSSEEDDRHFIEVWSSVTPSLRIIPTNDNEGGNSMVDLGRNSTSEDWIYLDDSSDTAMIPSTIPDAVNENTASDAATTPKAVNENDVSTSSSSPKKNPPVRRLRPRRENQVKPYTWELALHKAKIAGIEELLSADARSRREEEKHSLEDQYESDHQDDDDDDDDDVDDPMDTEDDDNDESEERIVRRGFRHMRLSEKKKRPTSSPSRSTSSPSLPSTPPPNDLLRSSGHVSLWPSHTTHTRGPTVSRVYGSKKKKHRMTKPVKSKIRSSRRRAPRIMEEDEEDNMEDDDTQQPLLEDGDNQQPEAEDEDVFAFPQHPINSPFPSATRQSGNDDGVDDIFDFPIDDDPVDDPIPTTPQPRTTHQTAMDELKRRRQGRQRTTTNDDEFVVEDTEEFKPKKRKRFNMNELPSTHGVLPRSFGIVAKRLEERPKPVAPMDGEDDNDARSTSSASESSSSADESSMYDRTLKQQLLPEFFESPPRSHSASHSSPSSSSSSRQPSLSLSRTRQTNTNHASSNTVRYSSSKVPRPSNSTGQGSSDHHRQKPSKKRRRRQRNKLDGIYIHPRLDDDYLPSLPKFGRGDPSRSHIPYLPSDDDMDDMELDTNTNSRSSAQLTPTTFNSPSSASNQPFQHAFQPSPALSSSSPSTPIQQDPFEEFLKSHSTFTYDFNTTPSQYAGSLSGTRYIGRGFLANLFEQEQPLAMPATQVFGEELPLMDSSSSEDMAPAWMDYASLQRLLFKCFHHLANYIERDIGGREQDIELRKFTCIYHFLSWSIMVQGRSLPGYFEKEIECLVRRVLALNGKRTPSKWVILMLVYYMDWKRRLHPSLNDSRAQYVLLEHLYRLGPDQVHIQVDEANITAVNIVSVEAWVTLLKFEADHGQIWHTLWTWIEEDESLPVWDKVERAWHWLFVIRVMRGFDIRGNLSKPSTHDEATWPGVPQLVTLSRELVEKWGTKYDQYAHCLRKRWRSLNAPS</sequence>
<dbReference type="OrthoDB" id="2279348at2759"/>
<feature type="compositionally biased region" description="Basic residues" evidence="1">
    <location>
        <begin position="308"/>
        <end position="332"/>
    </location>
</feature>
<feature type="compositionally biased region" description="Acidic residues" evidence="1">
    <location>
        <begin position="649"/>
        <end position="658"/>
    </location>
</feature>
<protein>
    <submittedName>
        <fullName evidence="2">Uncharacterized protein</fullName>
    </submittedName>
</protein>
<feature type="compositionally biased region" description="Polar residues" evidence="1">
    <location>
        <begin position="1"/>
        <end position="21"/>
    </location>
</feature>
<feature type="region of interest" description="Disordered" evidence="1">
    <location>
        <begin position="1"/>
        <end position="22"/>
    </location>
</feature>
<evidence type="ECO:0000256" key="1">
    <source>
        <dbReference type="SAM" id="MobiDB-lite"/>
    </source>
</evidence>
<feature type="compositionally biased region" description="Basic residues" evidence="1">
    <location>
        <begin position="244"/>
        <end position="259"/>
    </location>
</feature>
<feature type="compositionally biased region" description="Acidic residues" evidence="1">
    <location>
        <begin position="391"/>
        <end position="407"/>
    </location>
</feature>
<feature type="compositionally biased region" description="Acidic residues" evidence="1">
    <location>
        <begin position="440"/>
        <end position="450"/>
    </location>
</feature>
<reference evidence="2" key="1">
    <citation type="submission" date="2013-08" db="EMBL/GenBank/DDBJ databases">
        <title>Gene expansion shapes genome architecture in the human pathogen Lichtheimia corymbifera: an evolutionary genomics analysis in the ancient terrestrial Mucorales (Mucoromycotina).</title>
        <authorList>
            <person name="Schwartze V.U."/>
            <person name="Winter S."/>
            <person name="Shelest E."/>
            <person name="Marcet-Houben M."/>
            <person name="Horn F."/>
            <person name="Wehner S."/>
            <person name="Hoffmann K."/>
            <person name="Riege K."/>
            <person name="Sammeth M."/>
            <person name="Nowrousian M."/>
            <person name="Valiante V."/>
            <person name="Linde J."/>
            <person name="Jacobsen I.D."/>
            <person name="Marz M."/>
            <person name="Brakhage A.A."/>
            <person name="Gabaldon T."/>
            <person name="Bocker S."/>
            <person name="Voigt K."/>
        </authorList>
    </citation>
    <scope>NUCLEOTIDE SEQUENCE [LARGE SCALE GENOMIC DNA]</scope>
    <source>
        <strain evidence="2">FSU 9682</strain>
    </source>
</reference>
<feature type="compositionally biased region" description="Polar residues" evidence="1">
    <location>
        <begin position="659"/>
        <end position="686"/>
    </location>
</feature>
<feature type="compositionally biased region" description="Low complexity" evidence="1">
    <location>
        <begin position="692"/>
        <end position="704"/>
    </location>
</feature>
<feature type="compositionally biased region" description="Low complexity" evidence="1">
    <location>
        <begin position="260"/>
        <end position="272"/>
    </location>
</feature>
<feature type="region of interest" description="Disordered" evidence="1">
    <location>
        <begin position="130"/>
        <end position="166"/>
    </location>
</feature>
<dbReference type="EMBL" id="CBTN010000019">
    <property type="protein sequence ID" value="CDH53753.1"/>
    <property type="molecule type" value="Genomic_DNA"/>
</dbReference>
<organism evidence="2 3">
    <name type="scientific">Lichtheimia corymbifera JMRC:FSU:9682</name>
    <dbReference type="NCBI Taxonomy" id="1263082"/>
    <lineage>
        <taxon>Eukaryota</taxon>
        <taxon>Fungi</taxon>
        <taxon>Fungi incertae sedis</taxon>
        <taxon>Mucoromycota</taxon>
        <taxon>Mucoromycotina</taxon>
        <taxon>Mucoromycetes</taxon>
        <taxon>Mucorales</taxon>
        <taxon>Lichtheimiaceae</taxon>
        <taxon>Lichtheimia</taxon>
    </lineage>
</organism>
<gene>
    <name evidence="2" type="ORF">LCOR_05072.1</name>
</gene>
<feature type="region of interest" description="Disordered" evidence="1">
    <location>
        <begin position="197"/>
        <end position="707"/>
    </location>
</feature>
<feature type="compositionally biased region" description="Low complexity" evidence="1">
    <location>
        <begin position="535"/>
        <end position="561"/>
    </location>
</feature>
<feature type="compositionally biased region" description="Low complexity" evidence="1">
    <location>
        <begin position="503"/>
        <end position="517"/>
    </location>
</feature>
<accession>A0A068RU90</accession>
<name>A0A068RU90_9FUNG</name>
<feature type="compositionally biased region" description="Polar residues" evidence="1">
    <location>
        <begin position="292"/>
        <end position="301"/>
    </location>
</feature>
<keyword evidence="3" id="KW-1185">Reference proteome</keyword>
<feature type="compositionally biased region" description="Acidic residues" evidence="1">
    <location>
        <begin position="336"/>
        <end position="368"/>
    </location>
</feature>
<evidence type="ECO:0000313" key="2">
    <source>
        <dbReference type="EMBL" id="CDH53753.1"/>
    </source>
</evidence>
<feature type="compositionally biased region" description="Basic and acidic residues" evidence="1">
    <location>
        <begin position="197"/>
        <end position="212"/>
    </location>
</feature>
<feature type="compositionally biased region" description="Polar residues" evidence="1">
    <location>
        <begin position="562"/>
        <end position="594"/>
    </location>
</feature>
<dbReference type="AlphaFoldDB" id="A0A068RU90"/>
<comment type="caution">
    <text evidence="2">The sequence shown here is derived from an EMBL/GenBank/DDBJ whole genome shotgun (WGS) entry which is preliminary data.</text>
</comment>
<dbReference type="Proteomes" id="UP000027586">
    <property type="component" value="Unassembled WGS sequence"/>
</dbReference>
<feature type="compositionally biased region" description="Basic residues" evidence="1">
    <location>
        <begin position="598"/>
        <end position="611"/>
    </location>
</feature>
<evidence type="ECO:0000313" key="3">
    <source>
        <dbReference type="Proteomes" id="UP000027586"/>
    </source>
</evidence>
<feature type="compositionally biased region" description="Polar residues" evidence="1">
    <location>
        <begin position="375"/>
        <end position="389"/>
    </location>
</feature>
<feature type="compositionally biased region" description="Acidic residues" evidence="1">
    <location>
        <begin position="213"/>
        <end position="239"/>
    </location>
</feature>
<dbReference type="VEuPathDB" id="FungiDB:LCOR_05072.1"/>